<dbReference type="PANTHER" id="PTHR43764:SF1">
    <property type="entry name" value="MOLYBDOPTERIN MOLYBDOTRANSFERASE"/>
    <property type="match status" value="1"/>
</dbReference>
<dbReference type="InterPro" id="IPR036425">
    <property type="entry name" value="MoaB/Mog-like_dom_sf"/>
</dbReference>
<dbReference type="InterPro" id="IPR001453">
    <property type="entry name" value="MoaB/Mog_dom"/>
</dbReference>
<proteinExistence type="predicted"/>
<evidence type="ECO:0000259" key="3">
    <source>
        <dbReference type="SMART" id="SM00852"/>
    </source>
</evidence>
<protein>
    <submittedName>
        <fullName evidence="4">Molybdenum cofactor biosynthesis protein B</fullName>
    </submittedName>
</protein>
<dbReference type="Pfam" id="PF00994">
    <property type="entry name" value="MoCF_biosynth"/>
    <property type="match status" value="1"/>
</dbReference>
<dbReference type="PANTHER" id="PTHR43764">
    <property type="entry name" value="MOLYBDENUM COFACTOR BIOSYNTHESIS"/>
    <property type="match status" value="1"/>
</dbReference>
<evidence type="ECO:0000313" key="4">
    <source>
        <dbReference type="EMBL" id="MFC6355240.1"/>
    </source>
</evidence>
<gene>
    <name evidence="4" type="ORF">ACFQB0_03835</name>
</gene>
<comment type="pathway">
    <text evidence="1">Cofactor biosynthesis; molybdopterin biosynthesis.</text>
</comment>
<dbReference type="SMART" id="SM00852">
    <property type="entry name" value="MoCF_biosynth"/>
    <property type="match status" value="1"/>
</dbReference>
<sequence>MIGAELSAVVVTVSTRASVGVYPDTTGPVIAAWCVARGFRTETRVVSDGPDLGPALRHALAGEPELIVTTGGTGISPQDRTPEATRELLDLELPGFSEELRRRGAAASATALLSRGTAGVAGSTLLVNLPGSSGGVRDGLQLLGELVDHAIAQIHGGDHAR</sequence>
<dbReference type="CDD" id="cd00886">
    <property type="entry name" value="MogA_MoaB"/>
    <property type="match status" value="1"/>
</dbReference>
<reference evidence="5" key="1">
    <citation type="journal article" date="2019" name="Int. J. Syst. Evol. Microbiol.">
        <title>The Global Catalogue of Microorganisms (GCM) 10K type strain sequencing project: providing services to taxonomists for standard genome sequencing and annotation.</title>
        <authorList>
            <consortium name="The Broad Institute Genomics Platform"/>
            <consortium name="The Broad Institute Genome Sequencing Center for Infectious Disease"/>
            <person name="Wu L."/>
            <person name="Ma J."/>
        </authorList>
    </citation>
    <scope>NUCLEOTIDE SEQUENCE [LARGE SCALE GENOMIC DNA]</scope>
    <source>
        <strain evidence="5">CCUG 43304</strain>
    </source>
</reference>
<dbReference type="InterPro" id="IPR051920">
    <property type="entry name" value="MPT_Adenylyltrnsfr/MoaC-Rel"/>
</dbReference>
<dbReference type="RefSeq" id="WP_386727775.1">
    <property type="nucleotide sequence ID" value="NZ_JBHSTP010000001.1"/>
</dbReference>
<dbReference type="SUPFAM" id="SSF53218">
    <property type="entry name" value="Molybdenum cofactor biosynthesis proteins"/>
    <property type="match status" value="1"/>
</dbReference>
<comment type="caution">
    <text evidence="4">The sequence shown here is derived from an EMBL/GenBank/DDBJ whole genome shotgun (WGS) entry which is preliminary data.</text>
</comment>
<evidence type="ECO:0000313" key="5">
    <source>
        <dbReference type="Proteomes" id="UP001596306"/>
    </source>
</evidence>
<name>A0ABW1VF09_9MICO</name>
<evidence type="ECO:0000256" key="2">
    <source>
        <dbReference type="ARBA" id="ARBA00023150"/>
    </source>
</evidence>
<dbReference type="InterPro" id="IPR008284">
    <property type="entry name" value="MoCF_biosynth_CS"/>
</dbReference>
<organism evidence="4 5">
    <name type="scientific">Luethyella okanaganae</name>
    <dbReference type="NCBI Taxonomy" id="69372"/>
    <lineage>
        <taxon>Bacteria</taxon>
        <taxon>Bacillati</taxon>
        <taxon>Actinomycetota</taxon>
        <taxon>Actinomycetes</taxon>
        <taxon>Micrococcales</taxon>
        <taxon>Microbacteriaceae</taxon>
        <taxon>Luethyella</taxon>
    </lineage>
</organism>
<feature type="domain" description="MoaB/Mog" evidence="3">
    <location>
        <begin position="8"/>
        <end position="150"/>
    </location>
</feature>
<dbReference type="Proteomes" id="UP001596306">
    <property type="component" value="Unassembled WGS sequence"/>
</dbReference>
<evidence type="ECO:0000256" key="1">
    <source>
        <dbReference type="ARBA" id="ARBA00005046"/>
    </source>
</evidence>
<dbReference type="PROSITE" id="PS01078">
    <property type="entry name" value="MOCF_BIOSYNTHESIS_1"/>
    <property type="match status" value="1"/>
</dbReference>
<dbReference type="EMBL" id="JBHSTP010000001">
    <property type="protein sequence ID" value="MFC6355240.1"/>
    <property type="molecule type" value="Genomic_DNA"/>
</dbReference>
<accession>A0ABW1VF09</accession>
<keyword evidence="5" id="KW-1185">Reference proteome</keyword>
<dbReference type="NCBIfam" id="TIGR00177">
    <property type="entry name" value="molyb_syn"/>
    <property type="match status" value="1"/>
</dbReference>
<keyword evidence="2" id="KW-0501">Molybdenum cofactor biosynthesis</keyword>
<dbReference type="Gene3D" id="3.40.980.10">
    <property type="entry name" value="MoaB/Mog-like domain"/>
    <property type="match status" value="1"/>
</dbReference>